<dbReference type="Pfam" id="PF00239">
    <property type="entry name" value="Resolvase"/>
    <property type="match status" value="1"/>
</dbReference>
<dbReference type="SUPFAM" id="SSF53041">
    <property type="entry name" value="Resolvase-like"/>
    <property type="match status" value="1"/>
</dbReference>
<feature type="domain" description="Resolvase/invertase-type recombinase catalytic" evidence="4">
    <location>
        <begin position="28"/>
        <end position="177"/>
    </location>
</feature>
<name>A0A5B8JIR5_9ACTN</name>
<dbReference type="GO" id="GO:0000150">
    <property type="term" value="F:DNA strand exchange activity"/>
    <property type="evidence" value="ECO:0007669"/>
    <property type="project" value="InterPro"/>
</dbReference>
<evidence type="ECO:0000259" key="4">
    <source>
        <dbReference type="SMART" id="SM00857"/>
    </source>
</evidence>
<evidence type="ECO:0000256" key="1">
    <source>
        <dbReference type="ARBA" id="ARBA00023125"/>
    </source>
</evidence>
<dbReference type="InterPro" id="IPR038109">
    <property type="entry name" value="DNA_bind_recomb_sf"/>
</dbReference>
<evidence type="ECO:0000256" key="2">
    <source>
        <dbReference type="ARBA" id="ARBA00023172"/>
    </source>
</evidence>
<reference evidence="5 6" key="1">
    <citation type="submission" date="2019-07" db="EMBL/GenBank/DDBJ databases">
        <authorList>
            <person name="Zhu P."/>
        </authorList>
    </citation>
    <scope>NUCLEOTIDE SEQUENCE [LARGE SCALE GENOMIC DNA]</scope>
    <source>
        <strain evidence="5 6">SSL-25</strain>
    </source>
</reference>
<keyword evidence="2" id="KW-0233">DNA recombination</keyword>
<evidence type="ECO:0000313" key="6">
    <source>
        <dbReference type="Proteomes" id="UP000320580"/>
    </source>
</evidence>
<dbReference type="PANTHER" id="PTHR30461">
    <property type="entry name" value="DNA-INVERTASE FROM LAMBDOID PROPHAGE"/>
    <property type="match status" value="1"/>
</dbReference>
<dbReference type="Gene3D" id="3.90.1750.20">
    <property type="entry name" value="Putative Large Serine Recombinase, Chain B, Domain 2"/>
    <property type="match status" value="1"/>
</dbReference>
<dbReference type="Pfam" id="PF13408">
    <property type="entry name" value="Zn_ribbon_recom"/>
    <property type="match status" value="1"/>
</dbReference>
<accession>A0A5B8JIR5</accession>
<dbReference type="InterPro" id="IPR036162">
    <property type="entry name" value="Resolvase-like_N_sf"/>
</dbReference>
<organism evidence="5 6">
    <name type="scientific">Streptomyces qinzhouensis</name>
    <dbReference type="NCBI Taxonomy" id="2599401"/>
    <lineage>
        <taxon>Bacteria</taxon>
        <taxon>Bacillati</taxon>
        <taxon>Actinomycetota</taxon>
        <taxon>Actinomycetes</taxon>
        <taxon>Kitasatosporales</taxon>
        <taxon>Streptomycetaceae</taxon>
        <taxon>Streptomyces</taxon>
    </lineage>
</organism>
<dbReference type="SMART" id="SM00857">
    <property type="entry name" value="Resolvase"/>
    <property type="match status" value="1"/>
</dbReference>
<dbReference type="AlphaFoldDB" id="A0A5B8JIR5"/>
<dbReference type="GO" id="GO:0003677">
    <property type="term" value="F:DNA binding"/>
    <property type="evidence" value="ECO:0007669"/>
    <property type="project" value="UniProtKB-KW"/>
</dbReference>
<dbReference type="Proteomes" id="UP000320580">
    <property type="component" value="Chromosome"/>
</dbReference>
<gene>
    <name evidence="5" type="ORF">FQU76_28260</name>
</gene>
<keyword evidence="6" id="KW-1185">Reference proteome</keyword>
<dbReference type="KEGG" id="sqz:FQU76_28260"/>
<feature type="region of interest" description="Disordered" evidence="3">
    <location>
        <begin position="537"/>
        <end position="557"/>
    </location>
</feature>
<evidence type="ECO:0000256" key="3">
    <source>
        <dbReference type="SAM" id="MobiDB-lite"/>
    </source>
</evidence>
<sequence length="570" mass="62021">MGAHIMGMTSMNAPVAPVTAYDGCGMCLLGLRRLSRVKGATSSPERQEALVLSAAEAVGGHIIAWADDWEVSGATDPLTRPGLGPWLRGEKGPYDGLAGSAVDRIGRNVVDVLSTAYANHSAGRALVTADHNGIWDLNDSNQENELTLKAMGAQMEHRAIRERNRQELRRARAVGQISSRPSYGYRNVRPAPTQKVTHRELEEHSAEVLRDVARRILLDTTDKTTPYSEAARLTLAGELAPVDWLANQYGREPKGIAWGGKSLHDMLVSEAALGYLMHQGRPVLDKSGKPYRVGPPLWDRATHIALKAKLAASPKRTMKSRTPRAPQQKTRLSGGIATCGNCGENMYRNGTTSKGKYPAYRCTARNRGIPGSQHCGRKLGAPKAPGTFASPIIARAELDSIVERWFLDRFGTALLMKSVYDPGSGHAAAIAELEAARARLRDDRQAGIYDSPDDAEWFRTRFADIGREIAELKKLPDRPAGWTSVPTGKTVTDEWHATTTEAAKREMLEAHGIQVVVYPTERNMGRVVITSTIPHDPVAEATDTEGNPGHPAMRGDRGSHMRIAEPVLAA</sequence>
<dbReference type="PANTHER" id="PTHR30461:SF2">
    <property type="entry name" value="SERINE RECOMBINASE PINE-RELATED"/>
    <property type="match status" value="1"/>
</dbReference>
<dbReference type="EMBL" id="CP042266">
    <property type="protein sequence ID" value="QDY79781.1"/>
    <property type="molecule type" value="Genomic_DNA"/>
</dbReference>
<evidence type="ECO:0000313" key="5">
    <source>
        <dbReference type="EMBL" id="QDY79781.1"/>
    </source>
</evidence>
<protein>
    <submittedName>
        <fullName evidence="5">Recombinase family protein</fullName>
    </submittedName>
</protein>
<dbReference type="OrthoDB" id="4367319at2"/>
<dbReference type="InterPro" id="IPR025827">
    <property type="entry name" value="Zn_ribbon_recom_dom"/>
</dbReference>
<dbReference type="InterPro" id="IPR006119">
    <property type="entry name" value="Resolv_N"/>
</dbReference>
<dbReference type="CDD" id="cd00338">
    <property type="entry name" value="Ser_Recombinase"/>
    <property type="match status" value="1"/>
</dbReference>
<proteinExistence type="predicted"/>
<feature type="region of interest" description="Disordered" evidence="3">
    <location>
        <begin position="312"/>
        <end position="332"/>
    </location>
</feature>
<dbReference type="InterPro" id="IPR050639">
    <property type="entry name" value="SSR_resolvase"/>
</dbReference>
<keyword evidence="1" id="KW-0238">DNA-binding</keyword>
<dbReference type="Gene3D" id="3.40.50.1390">
    <property type="entry name" value="Resolvase, N-terminal catalytic domain"/>
    <property type="match status" value="1"/>
</dbReference>